<evidence type="ECO:0000313" key="9">
    <source>
        <dbReference type="Proteomes" id="UP000304900"/>
    </source>
</evidence>
<keyword evidence="5 6" id="KW-0472">Membrane</keyword>
<evidence type="ECO:0000256" key="1">
    <source>
        <dbReference type="ARBA" id="ARBA00004162"/>
    </source>
</evidence>
<evidence type="ECO:0000256" key="4">
    <source>
        <dbReference type="ARBA" id="ARBA00022989"/>
    </source>
</evidence>
<dbReference type="InterPro" id="IPR052027">
    <property type="entry name" value="PspC"/>
</dbReference>
<evidence type="ECO:0000259" key="7">
    <source>
        <dbReference type="Pfam" id="PF04024"/>
    </source>
</evidence>
<comment type="caution">
    <text evidence="8">The sequence shown here is derived from an EMBL/GenBank/DDBJ whole genome shotgun (WGS) entry which is preliminary data.</text>
</comment>
<feature type="domain" description="Phage shock protein PspC N-terminal" evidence="7">
    <location>
        <begin position="5"/>
        <end position="63"/>
    </location>
</feature>
<keyword evidence="2" id="KW-1003">Cell membrane</keyword>
<evidence type="ECO:0000256" key="2">
    <source>
        <dbReference type="ARBA" id="ARBA00022475"/>
    </source>
</evidence>
<dbReference type="OrthoDB" id="5772680at2"/>
<accession>A0A4U6D4U3</accession>
<dbReference type="GO" id="GO:0005886">
    <property type="term" value="C:plasma membrane"/>
    <property type="evidence" value="ECO:0007669"/>
    <property type="project" value="UniProtKB-SubCell"/>
</dbReference>
<keyword evidence="9" id="KW-1185">Reference proteome</keyword>
<organism evidence="8 9">
    <name type="scientific">Dyadobacter frigoris</name>
    <dbReference type="NCBI Taxonomy" id="2576211"/>
    <lineage>
        <taxon>Bacteria</taxon>
        <taxon>Pseudomonadati</taxon>
        <taxon>Bacteroidota</taxon>
        <taxon>Cytophagia</taxon>
        <taxon>Cytophagales</taxon>
        <taxon>Spirosomataceae</taxon>
        <taxon>Dyadobacter</taxon>
    </lineage>
</organism>
<evidence type="ECO:0000313" key="8">
    <source>
        <dbReference type="EMBL" id="TKT91201.1"/>
    </source>
</evidence>
<evidence type="ECO:0000256" key="6">
    <source>
        <dbReference type="SAM" id="Phobius"/>
    </source>
</evidence>
<dbReference type="Proteomes" id="UP000304900">
    <property type="component" value="Unassembled WGS sequence"/>
</dbReference>
<dbReference type="RefSeq" id="WP_137341061.1">
    <property type="nucleotide sequence ID" value="NZ_BSQH01000013.1"/>
</dbReference>
<keyword evidence="4 6" id="KW-1133">Transmembrane helix</keyword>
<keyword evidence="3 6" id="KW-0812">Transmembrane</keyword>
<evidence type="ECO:0000256" key="5">
    <source>
        <dbReference type="ARBA" id="ARBA00023136"/>
    </source>
</evidence>
<protein>
    <submittedName>
        <fullName evidence="8">PspC domain-containing protein</fullName>
    </submittedName>
</protein>
<dbReference type="EMBL" id="SZVO01000007">
    <property type="protein sequence ID" value="TKT91201.1"/>
    <property type="molecule type" value="Genomic_DNA"/>
</dbReference>
<proteinExistence type="predicted"/>
<name>A0A4U6D4U3_9BACT</name>
<dbReference type="InterPro" id="IPR007168">
    <property type="entry name" value="Phageshock_PspC_N"/>
</dbReference>
<dbReference type="PANTHER" id="PTHR33885:SF3">
    <property type="entry name" value="PHAGE SHOCK PROTEIN C"/>
    <property type="match status" value="1"/>
</dbReference>
<dbReference type="Pfam" id="PF04024">
    <property type="entry name" value="PspC"/>
    <property type="match status" value="1"/>
</dbReference>
<comment type="subcellular location">
    <subcellularLocation>
        <location evidence="1">Cell membrane</location>
        <topology evidence="1">Single-pass membrane protein</topology>
    </subcellularLocation>
</comment>
<gene>
    <name evidence="8" type="ORF">FDK13_16265</name>
</gene>
<dbReference type="PANTHER" id="PTHR33885">
    <property type="entry name" value="PHAGE SHOCK PROTEIN C"/>
    <property type="match status" value="1"/>
</dbReference>
<dbReference type="AlphaFoldDB" id="A0A4U6D4U3"/>
<reference evidence="8 9" key="1">
    <citation type="submission" date="2019-05" db="EMBL/GenBank/DDBJ databases">
        <title>Dyadobacter AR-3-8 sp. nov., isolated from arctic soil.</title>
        <authorList>
            <person name="Chaudhary D.K."/>
        </authorList>
    </citation>
    <scope>NUCLEOTIDE SEQUENCE [LARGE SCALE GENOMIC DNA]</scope>
    <source>
        <strain evidence="8 9">AR-3-8</strain>
    </source>
</reference>
<evidence type="ECO:0000256" key="3">
    <source>
        <dbReference type="ARBA" id="ARBA00022692"/>
    </source>
</evidence>
<sequence length="76" mass="8762">MNNNRLFRDVNNKVISGVAAGIANYLQIDVVIVRVLFVMSFFIPSHFPVFIFYIVLWIAMPKKAKTIEHFENPVAH</sequence>
<feature type="transmembrane region" description="Helical" evidence="6">
    <location>
        <begin position="35"/>
        <end position="59"/>
    </location>
</feature>